<reference evidence="2" key="1">
    <citation type="journal article" date="2021" name="Proc. Natl. Acad. Sci. U.S.A.">
        <title>A Catalog of Tens of Thousands of Viruses from Human Metagenomes Reveals Hidden Associations with Chronic Diseases.</title>
        <authorList>
            <person name="Tisza M.J."/>
            <person name="Buck C.B."/>
        </authorList>
    </citation>
    <scope>NUCLEOTIDE SEQUENCE</scope>
    <source>
        <strain evidence="2">CtLl75</strain>
    </source>
</reference>
<sequence length="91" mass="10794">MPYSRFAEVNNQKKELETQLEAYRKKEAEEAEKKKNDEEAEAKKKGEYEKLIEQKDKELADYKSKQEAWTKREEALTAKNTKRIEALKAKL</sequence>
<name>A0A8S5RAH6_9VIRU</name>
<accession>A0A8S5RAH6</accession>
<protein>
    <submittedName>
        <fullName evidence="2">Uncharacterized protein</fullName>
    </submittedName>
</protein>
<feature type="coiled-coil region" evidence="1">
    <location>
        <begin position="6"/>
        <end position="72"/>
    </location>
</feature>
<organism evidence="2">
    <name type="scientific">virus sp. ctLl75</name>
    <dbReference type="NCBI Taxonomy" id="2828249"/>
    <lineage>
        <taxon>Viruses</taxon>
    </lineage>
</organism>
<proteinExistence type="predicted"/>
<keyword evidence="1" id="KW-0175">Coiled coil</keyword>
<evidence type="ECO:0000313" key="2">
    <source>
        <dbReference type="EMBL" id="DAE28422.1"/>
    </source>
</evidence>
<dbReference type="EMBL" id="BK059085">
    <property type="protein sequence ID" value="DAE28422.1"/>
    <property type="molecule type" value="Genomic_DNA"/>
</dbReference>
<evidence type="ECO:0000256" key="1">
    <source>
        <dbReference type="SAM" id="Coils"/>
    </source>
</evidence>